<dbReference type="Proteomes" id="UP000007089">
    <property type="component" value="Chromosome"/>
</dbReference>
<feature type="domain" description="CBS" evidence="4">
    <location>
        <begin position="216"/>
        <end position="272"/>
    </location>
</feature>
<dbReference type="EMBL" id="CP001359">
    <property type="protein sequence ID" value="ACL67160.1"/>
    <property type="molecule type" value="Genomic_DNA"/>
</dbReference>
<name>B8J7I0_ANAD2</name>
<dbReference type="InterPro" id="IPR051257">
    <property type="entry name" value="Diverse_CBS-Domain"/>
</dbReference>
<dbReference type="GO" id="GO:0008773">
    <property type="term" value="F:[protein-PII] uridylyltransferase activity"/>
    <property type="evidence" value="ECO:0007669"/>
    <property type="project" value="InterPro"/>
</dbReference>
<evidence type="ECO:0000259" key="4">
    <source>
        <dbReference type="PROSITE" id="PS51371"/>
    </source>
</evidence>
<dbReference type="Gene3D" id="2.60.120.10">
    <property type="entry name" value="Jelly Rolls"/>
    <property type="match status" value="1"/>
</dbReference>
<sequence length="601" mass="64746">MAALDPVAYLRATPPFHALPQPLFEAAAASLEVGYYPAGSRLARVGGEPLAHLYVIRKGAVRLERDGQILQVLEEGETFGYTSLITRKATIDVVVEDDLLAYRLPDAEFQRLLGDAQFASHFAVGLAERLKSSLEHSAITTFQADLSRQVGDLVRRAPVWIAGDATVGDAARLMRAEGVSSVLLRADPPAIATDHDFRNRVLAEGLGPDTPLARVATSPLRTTPATAPIHEAWGLALDARVHHLPVTRGAEIVGVLTSGELLRASAQGPMAVLRGVERVSTRESLAGYGRRVAEMAGALLAGGLDAAAIAGFVARLNDALLHRILRFAEADLGEPPAPYAWLALGSEGRREQTLLTDQDNALVYADEGEARRAWYEVLAERVNADLELAGFPACPGGYMARRWVGPLAEWRGRFEAWLDAPGPQALLEAAIFFDYRRVAGRLDVGPLDAVLATAVDRPVFLRFLARAALGFRPPTSLLLRLRGGSTTVDLKLQGIAAVVAVARCYGLELRTEARGTLERLEAARDAGILDGDAVAAAAEGFRFLNGLRLRLQLRAVAEGRPPSNEATLAALSAMERSRLKDALRAVKTLQDRAAFHFKTDF</sequence>
<keyword evidence="1 2" id="KW-0129">CBS domain</keyword>
<dbReference type="InterPro" id="IPR018490">
    <property type="entry name" value="cNMP-bd_dom_sf"/>
</dbReference>
<dbReference type="InterPro" id="IPR005105">
    <property type="entry name" value="GlnD_Uridyltrans_N"/>
</dbReference>
<keyword evidence="6" id="KW-1185">Reference proteome</keyword>
<dbReference type="Pfam" id="PF00027">
    <property type="entry name" value="cNMP_binding"/>
    <property type="match status" value="1"/>
</dbReference>
<dbReference type="Pfam" id="PF10335">
    <property type="entry name" value="DUF294_C"/>
    <property type="match status" value="1"/>
</dbReference>
<dbReference type="PANTHER" id="PTHR43080:SF2">
    <property type="entry name" value="CBS DOMAIN-CONTAINING PROTEIN"/>
    <property type="match status" value="1"/>
</dbReference>
<dbReference type="RefSeq" id="WP_015934902.1">
    <property type="nucleotide sequence ID" value="NC_011891.1"/>
</dbReference>
<dbReference type="InterPro" id="IPR000644">
    <property type="entry name" value="CBS_dom"/>
</dbReference>
<evidence type="ECO:0000259" key="3">
    <source>
        <dbReference type="PROSITE" id="PS50042"/>
    </source>
</evidence>
<dbReference type="InterPro" id="IPR043519">
    <property type="entry name" value="NT_sf"/>
</dbReference>
<dbReference type="AlphaFoldDB" id="B8J7I0"/>
<feature type="domain" description="Cyclic nucleotide-binding" evidence="3">
    <location>
        <begin position="15"/>
        <end position="114"/>
    </location>
</feature>
<dbReference type="SUPFAM" id="SSF51206">
    <property type="entry name" value="cAMP-binding domain-like"/>
    <property type="match status" value="1"/>
</dbReference>
<dbReference type="CDD" id="cd05401">
    <property type="entry name" value="NT_GlnE_GlnD_like"/>
    <property type="match status" value="1"/>
</dbReference>
<dbReference type="SUPFAM" id="SSF81301">
    <property type="entry name" value="Nucleotidyltransferase"/>
    <property type="match status" value="1"/>
</dbReference>
<accession>B8J7I0</accession>
<dbReference type="PROSITE" id="PS51371">
    <property type="entry name" value="CBS"/>
    <property type="match status" value="1"/>
</dbReference>
<dbReference type="InterPro" id="IPR000595">
    <property type="entry name" value="cNMP-bd_dom"/>
</dbReference>
<dbReference type="PROSITE" id="PS50042">
    <property type="entry name" value="CNMP_BINDING_3"/>
    <property type="match status" value="1"/>
</dbReference>
<gene>
    <name evidence="5" type="ordered locus">A2cp1_3836</name>
</gene>
<organism evidence="5 6">
    <name type="scientific">Anaeromyxobacter dehalogenans (strain ATCC BAA-258 / DSM 21875 / 2CP-1)</name>
    <dbReference type="NCBI Taxonomy" id="455488"/>
    <lineage>
        <taxon>Bacteria</taxon>
        <taxon>Pseudomonadati</taxon>
        <taxon>Myxococcota</taxon>
        <taxon>Myxococcia</taxon>
        <taxon>Myxococcales</taxon>
        <taxon>Cystobacterineae</taxon>
        <taxon>Anaeromyxobacteraceae</taxon>
        <taxon>Anaeromyxobacter</taxon>
    </lineage>
</organism>
<dbReference type="Pfam" id="PF03445">
    <property type="entry name" value="DUF294"/>
    <property type="match status" value="1"/>
</dbReference>
<reference evidence="5" key="1">
    <citation type="submission" date="2009-01" db="EMBL/GenBank/DDBJ databases">
        <title>Complete sequence of Anaeromyxobacter dehalogenans 2CP-1.</title>
        <authorList>
            <consortium name="US DOE Joint Genome Institute"/>
            <person name="Lucas S."/>
            <person name="Copeland A."/>
            <person name="Lapidus A."/>
            <person name="Glavina del Rio T."/>
            <person name="Dalin E."/>
            <person name="Tice H."/>
            <person name="Bruce D."/>
            <person name="Goodwin L."/>
            <person name="Pitluck S."/>
            <person name="Saunders E."/>
            <person name="Brettin T."/>
            <person name="Detter J.C."/>
            <person name="Han C."/>
            <person name="Larimer F."/>
            <person name="Land M."/>
            <person name="Hauser L."/>
            <person name="Kyrpides N."/>
            <person name="Ovchinnikova G."/>
            <person name="Beliaev A.S."/>
            <person name="Richardson P."/>
        </authorList>
    </citation>
    <scope>NUCLEOTIDE SEQUENCE</scope>
    <source>
        <strain evidence="5">2CP-1</strain>
    </source>
</reference>
<dbReference type="InterPro" id="IPR014710">
    <property type="entry name" value="RmlC-like_jellyroll"/>
</dbReference>
<dbReference type="HOGENOM" id="CLU_027866_1_0_7"/>
<dbReference type="InterPro" id="IPR018821">
    <property type="entry name" value="DUF294_put_nucleoTrafse_sb-bd"/>
</dbReference>
<dbReference type="Pfam" id="PF00571">
    <property type="entry name" value="CBS"/>
    <property type="match status" value="2"/>
</dbReference>
<dbReference type="KEGG" id="acp:A2cp1_3836"/>
<dbReference type="CDD" id="cd00038">
    <property type="entry name" value="CAP_ED"/>
    <property type="match status" value="1"/>
</dbReference>
<evidence type="ECO:0000313" key="5">
    <source>
        <dbReference type="EMBL" id="ACL67160.1"/>
    </source>
</evidence>
<dbReference type="SUPFAM" id="SSF54631">
    <property type="entry name" value="CBS-domain pair"/>
    <property type="match status" value="1"/>
</dbReference>
<evidence type="ECO:0000313" key="6">
    <source>
        <dbReference type="Proteomes" id="UP000007089"/>
    </source>
</evidence>
<proteinExistence type="predicted"/>
<dbReference type="Gene3D" id="3.10.580.10">
    <property type="entry name" value="CBS-domain"/>
    <property type="match status" value="1"/>
</dbReference>
<dbReference type="InterPro" id="IPR046342">
    <property type="entry name" value="CBS_dom_sf"/>
</dbReference>
<protein>
    <submittedName>
        <fullName evidence="5">CBS domain and cyclic nucleotide-regulated nucleotidyltransferase</fullName>
    </submittedName>
</protein>
<evidence type="ECO:0000256" key="1">
    <source>
        <dbReference type="ARBA" id="ARBA00023122"/>
    </source>
</evidence>
<evidence type="ECO:0000256" key="2">
    <source>
        <dbReference type="PROSITE-ProRule" id="PRU00703"/>
    </source>
</evidence>
<dbReference type="PANTHER" id="PTHR43080">
    <property type="entry name" value="CBS DOMAIN-CONTAINING PROTEIN CBSX3, MITOCHONDRIAL"/>
    <property type="match status" value="1"/>
</dbReference>